<dbReference type="AlphaFoldDB" id="A0AA88EBE3"/>
<proteinExistence type="predicted"/>
<sequence length="112" mass="11834">MKFEALDSRNAVSTYNILNEEELAHDSWIGVGGVLIRTYNGAQEKKVVSGSRPTGEDLGSRRGGSLEVDSSGCLHTWRFDLSLRGRHGLVGSGDIQPHGGGTISAPGALEVA</sequence>
<reference evidence="2" key="1">
    <citation type="submission" date="2023-07" db="EMBL/GenBank/DDBJ databases">
        <title>draft genome sequence of fig (Ficus carica).</title>
        <authorList>
            <person name="Takahashi T."/>
            <person name="Nishimura K."/>
        </authorList>
    </citation>
    <scope>NUCLEOTIDE SEQUENCE</scope>
</reference>
<feature type="region of interest" description="Disordered" evidence="1">
    <location>
        <begin position="91"/>
        <end position="112"/>
    </location>
</feature>
<feature type="region of interest" description="Disordered" evidence="1">
    <location>
        <begin position="45"/>
        <end position="67"/>
    </location>
</feature>
<evidence type="ECO:0000256" key="1">
    <source>
        <dbReference type="SAM" id="MobiDB-lite"/>
    </source>
</evidence>
<dbReference type="EMBL" id="BTGU01015275">
    <property type="protein sequence ID" value="GMN71622.1"/>
    <property type="molecule type" value="Genomic_DNA"/>
</dbReference>
<dbReference type="Proteomes" id="UP001187192">
    <property type="component" value="Unassembled WGS sequence"/>
</dbReference>
<name>A0AA88EBE3_FICCA</name>
<evidence type="ECO:0000313" key="3">
    <source>
        <dbReference type="Proteomes" id="UP001187192"/>
    </source>
</evidence>
<keyword evidence="3" id="KW-1185">Reference proteome</keyword>
<protein>
    <submittedName>
        <fullName evidence="2">Uncharacterized protein</fullName>
    </submittedName>
</protein>
<evidence type="ECO:0000313" key="2">
    <source>
        <dbReference type="EMBL" id="GMN71622.1"/>
    </source>
</evidence>
<gene>
    <name evidence="2" type="ORF">TIFTF001_054622</name>
</gene>
<comment type="caution">
    <text evidence="2">The sequence shown here is derived from an EMBL/GenBank/DDBJ whole genome shotgun (WGS) entry which is preliminary data.</text>
</comment>
<organism evidence="2 3">
    <name type="scientific">Ficus carica</name>
    <name type="common">Common fig</name>
    <dbReference type="NCBI Taxonomy" id="3494"/>
    <lineage>
        <taxon>Eukaryota</taxon>
        <taxon>Viridiplantae</taxon>
        <taxon>Streptophyta</taxon>
        <taxon>Embryophyta</taxon>
        <taxon>Tracheophyta</taxon>
        <taxon>Spermatophyta</taxon>
        <taxon>Magnoliopsida</taxon>
        <taxon>eudicotyledons</taxon>
        <taxon>Gunneridae</taxon>
        <taxon>Pentapetalae</taxon>
        <taxon>rosids</taxon>
        <taxon>fabids</taxon>
        <taxon>Rosales</taxon>
        <taxon>Moraceae</taxon>
        <taxon>Ficeae</taxon>
        <taxon>Ficus</taxon>
    </lineage>
</organism>
<accession>A0AA88EBE3</accession>